<dbReference type="PIRSF" id="PIRSF005962">
    <property type="entry name" value="Pept_M20D_amidohydro"/>
    <property type="match status" value="1"/>
</dbReference>
<feature type="binding site" evidence="2">
    <location>
        <position position="137"/>
    </location>
    <ligand>
        <name>Mn(2+)</name>
        <dbReference type="ChEBI" id="CHEBI:29035"/>
        <label>2</label>
    </ligand>
</feature>
<dbReference type="Gene3D" id="3.30.70.360">
    <property type="match status" value="1"/>
</dbReference>
<dbReference type="GO" id="GO:0050118">
    <property type="term" value="F:N-acetyldiaminopimelate deacetylase activity"/>
    <property type="evidence" value="ECO:0007669"/>
    <property type="project" value="UniProtKB-ARBA"/>
</dbReference>
<dbReference type="GO" id="GO:0046872">
    <property type="term" value="F:metal ion binding"/>
    <property type="evidence" value="ECO:0007669"/>
    <property type="project" value="UniProtKB-KW"/>
</dbReference>
<dbReference type="SUPFAM" id="SSF55031">
    <property type="entry name" value="Bacterial exopeptidase dimerisation domain"/>
    <property type="match status" value="1"/>
</dbReference>
<comment type="cofactor">
    <cofactor evidence="2">
        <name>Mn(2+)</name>
        <dbReference type="ChEBI" id="CHEBI:29035"/>
    </cofactor>
    <text evidence="2">The Mn(2+) ion enhances activity.</text>
</comment>
<dbReference type="InterPro" id="IPR017439">
    <property type="entry name" value="Amidohydrolase"/>
</dbReference>
<dbReference type="InterPro" id="IPR002933">
    <property type="entry name" value="Peptidase_M20"/>
</dbReference>
<protein>
    <submittedName>
        <fullName evidence="4">Amidohydrolase</fullName>
    </submittedName>
</protein>
<accession>A0A6G3R264</accession>
<reference evidence="4" key="1">
    <citation type="submission" date="2020-01" db="EMBL/GenBank/DDBJ databases">
        <title>Insect and environment-associated Actinomycetes.</title>
        <authorList>
            <person name="Currrie C."/>
            <person name="Chevrette M."/>
            <person name="Carlson C."/>
            <person name="Stubbendieck R."/>
            <person name="Wendt-Pienkowski E."/>
        </authorList>
    </citation>
    <scope>NUCLEOTIDE SEQUENCE</scope>
    <source>
        <strain evidence="4">SID14436</strain>
    </source>
</reference>
<dbReference type="PANTHER" id="PTHR11014:SF63">
    <property type="entry name" value="METALLOPEPTIDASE, PUTATIVE (AFU_ORTHOLOGUE AFUA_6G09600)-RELATED"/>
    <property type="match status" value="1"/>
</dbReference>
<proteinExistence type="predicted"/>
<keyword evidence="1 4" id="KW-0378">Hydrolase</keyword>
<dbReference type="SUPFAM" id="SSF53187">
    <property type="entry name" value="Zn-dependent exopeptidases"/>
    <property type="match status" value="1"/>
</dbReference>
<evidence type="ECO:0000313" key="4">
    <source>
        <dbReference type="EMBL" id="NEA89838.1"/>
    </source>
</evidence>
<keyword evidence="2" id="KW-0479">Metal-binding</keyword>
<gene>
    <name evidence="4" type="ORF">G3I53_28300</name>
</gene>
<dbReference type="NCBIfam" id="TIGR01891">
    <property type="entry name" value="amidohydrolases"/>
    <property type="match status" value="1"/>
</dbReference>
<dbReference type="Pfam" id="PF07687">
    <property type="entry name" value="M20_dimer"/>
    <property type="match status" value="1"/>
</dbReference>
<feature type="binding site" evidence="2">
    <location>
        <position position="367"/>
    </location>
    <ligand>
        <name>Mn(2+)</name>
        <dbReference type="ChEBI" id="CHEBI:29035"/>
        <label>2</label>
    </ligand>
</feature>
<feature type="domain" description="Peptidase M20 dimerisation" evidence="3">
    <location>
        <begin position="185"/>
        <end position="265"/>
    </location>
</feature>
<evidence type="ECO:0000256" key="2">
    <source>
        <dbReference type="PIRSR" id="PIRSR005962-1"/>
    </source>
</evidence>
<dbReference type="EMBL" id="JAAGMD010000789">
    <property type="protein sequence ID" value="NEA89838.1"/>
    <property type="molecule type" value="Genomic_DNA"/>
</dbReference>
<dbReference type="GO" id="GO:0019877">
    <property type="term" value="P:diaminopimelate biosynthetic process"/>
    <property type="evidence" value="ECO:0007669"/>
    <property type="project" value="UniProtKB-ARBA"/>
</dbReference>
<dbReference type="AlphaFoldDB" id="A0A6G3R264"/>
<evidence type="ECO:0000256" key="1">
    <source>
        <dbReference type="ARBA" id="ARBA00022801"/>
    </source>
</evidence>
<feature type="binding site" evidence="2">
    <location>
        <position position="165"/>
    </location>
    <ligand>
        <name>Mn(2+)</name>
        <dbReference type="ChEBI" id="CHEBI:29035"/>
        <label>2</label>
    </ligand>
</feature>
<feature type="binding site" evidence="2">
    <location>
        <position position="101"/>
    </location>
    <ligand>
        <name>Mn(2+)</name>
        <dbReference type="ChEBI" id="CHEBI:29035"/>
        <label>2</label>
    </ligand>
</feature>
<keyword evidence="2" id="KW-0464">Manganese</keyword>
<evidence type="ECO:0000259" key="3">
    <source>
        <dbReference type="Pfam" id="PF07687"/>
    </source>
</evidence>
<dbReference type="PANTHER" id="PTHR11014">
    <property type="entry name" value="PEPTIDASE M20 FAMILY MEMBER"/>
    <property type="match status" value="1"/>
</dbReference>
<dbReference type="Gene3D" id="3.40.630.10">
    <property type="entry name" value="Zn peptidases"/>
    <property type="match status" value="1"/>
</dbReference>
<dbReference type="InterPro" id="IPR036264">
    <property type="entry name" value="Bact_exopeptidase_dim_dom"/>
</dbReference>
<name>A0A6G3R264_9ACTN</name>
<comment type="caution">
    <text evidence="4">The sequence shown here is derived from an EMBL/GenBank/DDBJ whole genome shotgun (WGS) entry which is preliminary data.</text>
</comment>
<organism evidence="4">
    <name type="scientific">Streptomyces sp. SID14436</name>
    <dbReference type="NCBI Taxonomy" id="2706070"/>
    <lineage>
        <taxon>Bacteria</taxon>
        <taxon>Bacillati</taxon>
        <taxon>Actinomycetota</taxon>
        <taxon>Actinomycetes</taxon>
        <taxon>Kitasatosporales</taxon>
        <taxon>Streptomycetaceae</taxon>
        <taxon>Streptomyces</taxon>
    </lineage>
</organism>
<dbReference type="InterPro" id="IPR011650">
    <property type="entry name" value="Peptidase_M20_dimer"/>
</dbReference>
<sequence>MTTMSDASLMQADLTELRRSLHRRPEIGLDLPQTQRAVLAALEGLPLEITLGSSSTSVTAVLRGGRPGPAVLLRGDMDALPVTEATGLEYASEIEGVMHACGHDLHVAMLVGAARLLCARRETLQGDVVFMFQPGEEGYDGARLMIAEGVLEAAGRRVSAAYGLHVSSYRERGVFFSRPGPLMSGSHELRVVVEGAGGHGSLPHLSRDPVNAAAEMVTALQSMVTRRFDIFDPVVLSVGVFRAGTKINIVPDEAGFEATLRSFSPAAGALLRAETRRVCEGVAAAHGLTAVVRFTDGFPVTVNDRHHHDVAGAVVSQTLGADRFRLMDHPVAASEDFSFVLNEVPGCYVHLGARVDTGSDAPAAPNHSAHAVFDDGVLSDGALVLAELALRALRNEAAVR</sequence>
<feature type="binding site" evidence="2">
    <location>
        <position position="103"/>
    </location>
    <ligand>
        <name>Mn(2+)</name>
        <dbReference type="ChEBI" id="CHEBI:29035"/>
        <label>2</label>
    </ligand>
</feature>
<dbReference type="CDD" id="cd03886">
    <property type="entry name" value="M20_Acy1"/>
    <property type="match status" value="1"/>
</dbReference>
<dbReference type="FunFam" id="3.30.70.360:FF:000001">
    <property type="entry name" value="N-acetyldiaminopimelate deacetylase"/>
    <property type="match status" value="1"/>
</dbReference>
<dbReference type="Pfam" id="PF01546">
    <property type="entry name" value="Peptidase_M20"/>
    <property type="match status" value="1"/>
</dbReference>